<evidence type="ECO:0000256" key="1">
    <source>
        <dbReference type="ARBA" id="ARBA00003134"/>
    </source>
</evidence>
<protein>
    <recommendedName>
        <fullName evidence="7 8">Small ribosomal subunit protein bS20</fullName>
    </recommendedName>
</protein>
<dbReference type="GO" id="GO:0015935">
    <property type="term" value="C:small ribosomal subunit"/>
    <property type="evidence" value="ECO:0007669"/>
    <property type="project" value="TreeGrafter"/>
</dbReference>
<dbReference type="EMBL" id="JACHJV010000001">
    <property type="protein sequence ID" value="MBB4923167.1"/>
    <property type="molecule type" value="Genomic_DNA"/>
</dbReference>
<dbReference type="GO" id="GO:0006412">
    <property type="term" value="P:translation"/>
    <property type="evidence" value="ECO:0007669"/>
    <property type="project" value="UniProtKB-UniRule"/>
</dbReference>
<dbReference type="Gene3D" id="1.20.58.110">
    <property type="entry name" value="Ribosomal protein S20"/>
    <property type="match status" value="1"/>
</dbReference>
<dbReference type="Pfam" id="PF01649">
    <property type="entry name" value="Ribosomal_S20p"/>
    <property type="match status" value="1"/>
</dbReference>
<comment type="caution">
    <text evidence="10">The sequence shown here is derived from an EMBL/GenBank/DDBJ whole genome shotgun (WGS) entry which is preliminary data.</text>
</comment>
<evidence type="ECO:0000313" key="10">
    <source>
        <dbReference type="EMBL" id="MBB4923167.1"/>
    </source>
</evidence>
<dbReference type="InterPro" id="IPR036510">
    <property type="entry name" value="Ribosomal_bS20_sf"/>
</dbReference>
<evidence type="ECO:0000256" key="9">
    <source>
        <dbReference type="SAM" id="MobiDB-lite"/>
    </source>
</evidence>
<dbReference type="PANTHER" id="PTHR33398:SF1">
    <property type="entry name" value="SMALL RIBOSOMAL SUBUNIT PROTEIN BS20C"/>
    <property type="match status" value="1"/>
</dbReference>
<dbReference type="InterPro" id="IPR002583">
    <property type="entry name" value="Ribosomal_bS20"/>
</dbReference>
<accession>A0A7W7R0G6</accession>
<comment type="function">
    <text evidence="1 8">Binds directly to 16S ribosomal RNA.</text>
</comment>
<evidence type="ECO:0000256" key="4">
    <source>
        <dbReference type="ARBA" id="ARBA00022884"/>
    </source>
</evidence>
<keyword evidence="11" id="KW-1185">Reference proteome</keyword>
<dbReference type="GO" id="GO:0005829">
    <property type="term" value="C:cytosol"/>
    <property type="evidence" value="ECO:0007669"/>
    <property type="project" value="TreeGrafter"/>
</dbReference>
<comment type="similarity">
    <text evidence="2 8">Belongs to the bacterial ribosomal protein bS20 family.</text>
</comment>
<reference evidence="10 11" key="1">
    <citation type="submission" date="2020-08" db="EMBL/GenBank/DDBJ databases">
        <title>Sequencing the genomes of 1000 actinobacteria strains.</title>
        <authorList>
            <person name="Klenk H.-P."/>
        </authorList>
    </citation>
    <scope>NUCLEOTIDE SEQUENCE [LARGE SCALE GENOMIC DNA]</scope>
    <source>
        <strain evidence="10 11">DSM 41654</strain>
    </source>
</reference>
<dbReference type="AlphaFoldDB" id="A0A7W7R0G6"/>
<evidence type="ECO:0000256" key="5">
    <source>
        <dbReference type="ARBA" id="ARBA00022980"/>
    </source>
</evidence>
<keyword evidence="6 8" id="KW-0687">Ribonucleoprotein</keyword>
<dbReference type="RefSeq" id="WP_184935221.1">
    <property type="nucleotide sequence ID" value="NZ_JACHJV010000001.1"/>
</dbReference>
<evidence type="ECO:0000256" key="2">
    <source>
        <dbReference type="ARBA" id="ARBA00007634"/>
    </source>
</evidence>
<proteinExistence type="inferred from homology"/>
<sequence length="88" mass="9425">MANIKSQIKRNKTNEKARLRNKAVKSSLKTALRKAREAAAAGDTEKATVLAREASKALDKAVSKGVIHKNQAANKKSAITKQVVATKA</sequence>
<gene>
    <name evidence="8" type="primary">rpsT</name>
    <name evidence="10" type="ORF">FHR34_002160</name>
</gene>
<name>A0A7W7R0G6_KITKI</name>
<evidence type="ECO:0000256" key="6">
    <source>
        <dbReference type="ARBA" id="ARBA00023274"/>
    </source>
</evidence>
<organism evidence="10 11">
    <name type="scientific">Kitasatospora kifunensis</name>
    <name type="common">Streptomyces kifunensis</name>
    <dbReference type="NCBI Taxonomy" id="58351"/>
    <lineage>
        <taxon>Bacteria</taxon>
        <taxon>Bacillati</taxon>
        <taxon>Actinomycetota</taxon>
        <taxon>Actinomycetes</taxon>
        <taxon>Kitasatosporales</taxon>
        <taxon>Streptomycetaceae</taxon>
        <taxon>Kitasatospora</taxon>
    </lineage>
</organism>
<dbReference type="GO" id="GO:0070181">
    <property type="term" value="F:small ribosomal subunit rRNA binding"/>
    <property type="evidence" value="ECO:0007669"/>
    <property type="project" value="TreeGrafter"/>
</dbReference>
<dbReference type="NCBIfam" id="TIGR00029">
    <property type="entry name" value="S20"/>
    <property type="match status" value="1"/>
</dbReference>
<evidence type="ECO:0000313" key="11">
    <source>
        <dbReference type="Proteomes" id="UP000540506"/>
    </source>
</evidence>
<evidence type="ECO:0000256" key="7">
    <source>
        <dbReference type="ARBA" id="ARBA00035136"/>
    </source>
</evidence>
<keyword evidence="5 8" id="KW-0689">Ribosomal protein</keyword>
<keyword evidence="4 8" id="KW-0694">RNA-binding</keyword>
<feature type="region of interest" description="Disordered" evidence="9">
    <location>
        <begin position="1"/>
        <end position="30"/>
    </location>
</feature>
<dbReference type="PANTHER" id="PTHR33398">
    <property type="entry name" value="30S RIBOSOMAL PROTEIN S20"/>
    <property type="match status" value="1"/>
</dbReference>
<dbReference type="FunFam" id="1.20.58.110:FF:000001">
    <property type="entry name" value="30S ribosomal protein S20"/>
    <property type="match status" value="1"/>
</dbReference>
<keyword evidence="3 8" id="KW-0699">rRNA-binding</keyword>
<dbReference type="SUPFAM" id="SSF46992">
    <property type="entry name" value="Ribosomal protein S20"/>
    <property type="match status" value="1"/>
</dbReference>
<evidence type="ECO:0000256" key="3">
    <source>
        <dbReference type="ARBA" id="ARBA00022730"/>
    </source>
</evidence>
<dbReference type="HAMAP" id="MF_00500">
    <property type="entry name" value="Ribosomal_bS20"/>
    <property type="match status" value="1"/>
</dbReference>
<dbReference type="Proteomes" id="UP000540506">
    <property type="component" value="Unassembled WGS sequence"/>
</dbReference>
<evidence type="ECO:0000256" key="8">
    <source>
        <dbReference type="HAMAP-Rule" id="MF_00500"/>
    </source>
</evidence>
<dbReference type="GO" id="GO:0003735">
    <property type="term" value="F:structural constituent of ribosome"/>
    <property type="evidence" value="ECO:0007669"/>
    <property type="project" value="InterPro"/>
</dbReference>